<dbReference type="EMBL" id="JAHWGI010000773">
    <property type="protein sequence ID" value="KAK3917669.1"/>
    <property type="molecule type" value="Genomic_DNA"/>
</dbReference>
<protein>
    <submittedName>
        <fullName evidence="2">Ribosomal lysine N-methyltransferase 5</fullName>
    </submittedName>
</protein>
<gene>
    <name evidence="2" type="ORF">KUF71_007146</name>
</gene>
<evidence type="ECO:0000313" key="2">
    <source>
        <dbReference type="EMBL" id="KAK3917669.1"/>
    </source>
</evidence>
<accession>A0AAE1HA69</accession>
<feature type="transmembrane region" description="Helical" evidence="1">
    <location>
        <begin position="73"/>
        <end position="92"/>
    </location>
</feature>
<evidence type="ECO:0000313" key="3">
    <source>
        <dbReference type="Proteomes" id="UP001219518"/>
    </source>
</evidence>
<organism evidence="2 3">
    <name type="scientific">Frankliniella fusca</name>
    <dbReference type="NCBI Taxonomy" id="407009"/>
    <lineage>
        <taxon>Eukaryota</taxon>
        <taxon>Metazoa</taxon>
        <taxon>Ecdysozoa</taxon>
        <taxon>Arthropoda</taxon>
        <taxon>Hexapoda</taxon>
        <taxon>Insecta</taxon>
        <taxon>Pterygota</taxon>
        <taxon>Neoptera</taxon>
        <taxon>Paraneoptera</taxon>
        <taxon>Thysanoptera</taxon>
        <taxon>Terebrantia</taxon>
        <taxon>Thripoidea</taxon>
        <taxon>Thripidae</taxon>
        <taxon>Frankliniella</taxon>
    </lineage>
</organism>
<sequence>MDTDTRRHRQPLTAYILSLRDDMCPHQGDSPWRRLTMAQRGNWVSLAASLITLLVEMNTVFSPGSLPPSEVPVHVSLFVGTYSCIGPMVFFVRRLGLLEECLLLIASAAARVEQRGGDTKTQEAISRIVRRGPRMRRFYVLFGVSTEALVVFYLFRTPVRWASNLMSDS</sequence>
<evidence type="ECO:0000256" key="1">
    <source>
        <dbReference type="SAM" id="Phobius"/>
    </source>
</evidence>
<comment type="caution">
    <text evidence="2">The sequence shown here is derived from an EMBL/GenBank/DDBJ whole genome shotgun (WGS) entry which is preliminary data.</text>
</comment>
<keyword evidence="3" id="KW-1185">Reference proteome</keyword>
<reference evidence="2" key="2">
    <citation type="journal article" date="2023" name="BMC Genomics">
        <title>Pest status, molecular evolution, and epigenetic factors derived from the genome assembly of Frankliniella fusca, a thysanopteran phytovirus vector.</title>
        <authorList>
            <person name="Catto M.A."/>
            <person name="Labadie P.E."/>
            <person name="Jacobson A.L."/>
            <person name="Kennedy G.G."/>
            <person name="Srinivasan R."/>
            <person name="Hunt B.G."/>
        </authorList>
    </citation>
    <scope>NUCLEOTIDE SEQUENCE</scope>
    <source>
        <strain evidence="2">PL_HMW_Pooled</strain>
    </source>
</reference>
<dbReference type="Proteomes" id="UP001219518">
    <property type="component" value="Unassembled WGS sequence"/>
</dbReference>
<keyword evidence="1" id="KW-0812">Transmembrane</keyword>
<proteinExistence type="predicted"/>
<keyword evidence="1" id="KW-0472">Membrane</keyword>
<feature type="transmembrane region" description="Helical" evidence="1">
    <location>
        <begin position="43"/>
        <end position="61"/>
    </location>
</feature>
<name>A0AAE1HA69_9NEOP</name>
<feature type="transmembrane region" description="Helical" evidence="1">
    <location>
        <begin position="138"/>
        <end position="155"/>
    </location>
</feature>
<dbReference type="AlphaFoldDB" id="A0AAE1HA69"/>
<keyword evidence="1" id="KW-1133">Transmembrane helix</keyword>
<reference evidence="2" key="1">
    <citation type="submission" date="2021-07" db="EMBL/GenBank/DDBJ databases">
        <authorList>
            <person name="Catto M.A."/>
            <person name="Jacobson A."/>
            <person name="Kennedy G."/>
            <person name="Labadie P."/>
            <person name="Hunt B.G."/>
            <person name="Srinivasan R."/>
        </authorList>
    </citation>
    <scope>NUCLEOTIDE SEQUENCE</scope>
    <source>
        <strain evidence="2">PL_HMW_Pooled</strain>
        <tissue evidence="2">Head</tissue>
    </source>
</reference>